<evidence type="ECO:0000313" key="1">
    <source>
        <dbReference type="EMBL" id="GAA3598629.1"/>
    </source>
</evidence>
<dbReference type="EMBL" id="BAABAA010000022">
    <property type="protein sequence ID" value="GAA3598629.1"/>
    <property type="molecule type" value="Genomic_DNA"/>
</dbReference>
<proteinExistence type="predicted"/>
<gene>
    <name evidence="1" type="ORF">GCM10022235_83050</name>
</gene>
<organism evidence="1 2">
    <name type="scientific">Kribbella ginsengisoli</name>
    <dbReference type="NCBI Taxonomy" id="363865"/>
    <lineage>
        <taxon>Bacteria</taxon>
        <taxon>Bacillati</taxon>
        <taxon>Actinomycetota</taxon>
        <taxon>Actinomycetes</taxon>
        <taxon>Propionibacteriales</taxon>
        <taxon>Kribbellaceae</taxon>
        <taxon>Kribbella</taxon>
    </lineage>
</organism>
<protein>
    <submittedName>
        <fullName evidence="1">Uncharacterized protein</fullName>
    </submittedName>
</protein>
<name>A0ABP6Z4N1_9ACTN</name>
<reference evidence="2" key="1">
    <citation type="journal article" date="2019" name="Int. J. Syst. Evol. Microbiol.">
        <title>The Global Catalogue of Microorganisms (GCM) 10K type strain sequencing project: providing services to taxonomists for standard genome sequencing and annotation.</title>
        <authorList>
            <consortium name="The Broad Institute Genomics Platform"/>
            <consortium name="The Broad Institute Genome Sequencing Center for Infectious Disease"/>
            <person name="Wu L."/>
            <person name="Ma J."/>
        </authorList>
    </citation>
    <scope>NUCLEOTIDE SEQUENCE [LARGE SCALE GENOMIC DNA]</scope>
    <source>
        <strain evidence="2">JCM 16928</strain>
    </source>
</reference>
<comment type="caution">
    <text evidence="1">The sequence shown here is derived from an EMBL/GenBank/DDBJ whole genome shotgun (WGS) entry which is preliminary data.</text>
</comment>
<evidence type="ECO:0000313" key="2">
    <source>
        <dbReference type="Proteomes" id="UP001501222"/>
    </source>
</evidence>
<sequence>MISELSEAQISEYVSRCPDLNRWAFEGWLRGERHLDGDLIERGDEDRDGDGAERGGC</sequence>
<keyword evidence="2" id="KW-1185">Reference proteome</keyword>
<dbReference type="Proteomes" id="UP001501222">
    <property type="component" value="Unassembled WGS sequence"/>
</dbReference>
<accession>A0ABP6Z4N1</accession>